<protein>
    <submittedName>
        <fullName evidence="2">Membrane protein</fullName>
    </submittedName>
</protein>
<proteinExistence type="predicted"/>
<dbReference type="RefSeq" id="WP_106002153.1">
    <property type="nucleotide sequence ID" value="NZ_CP027527.1"/>
</dbReference>
<dbReference type="AlphaFoldDB" id="A4TV19"/>
<evidence type="ECO:0000313" key="2">
    <source>
        <dbReference type="EMBL" id="CAM74476.1"/>
    </source>
</evidence>
<gene>
    <name evidence="2" type="ORF">MGR_1948</name>
</gene>
<organism evidence="2">
    <name type="scientific">Magnetospirillum gryphiswaldense</name>
    <dbReference type="NCBI Taxonomy" id="55518"/>
    <lineage>
        <taxon>Bacteria</taxon>
        <taxon>Pseudomonadati</taxon>
        <taxon>Pseudomonadota</taxon>
        <taxon>Alphaproteobacteria</taxon>
        <taxon>Rhodospirillales</taxon>
        <taxon>Rhodospirillaceae</taxon>
        <taxon>Magnetospirillum</taxon>
    </lineage>
</organism>
<sequence>MENFLFKILPLLLIAVLLKYAQAKAAGRGVFASLGIYAGIGGLCLTIYFAGRGSAVTFYPEGEAALEVAMDELDKLSDDFDTLRIMLPETYMPLAVAARGYLAQDSRRHLSLETVESLEPKGSAVVATLWRKAARGSDQSLRDLWGKSLALDLELLETAPLSCASRSDGVMIPVPGRSQRLPSEEEFDSAMVTAIQDGDRNPVAALADKDALDLMAAITRPLNDRQLKHVFERGSDADAVERCQSRIAFARLIEAAPQAAQAIRAYYASGYQ</sequence>
<dbReference type="EMBL" id="CU459003">
    <property type="protein sequence ID" value="CAM74476.1"/>
    <property type="molecule type" value="Genomic_DNA"/>
</dbReference>
<keyword evidence="1" id="KW-0472">Membrane</keyword>
<feature type="transmembrane region" description="Helical" evidence="1">
    <location>
        <begin position="33"/>
        <end position="51"/>
    </location>
</feature>
<reference evidence="2" key="1">
    <citation type="journal article" date="2007" name="J. Bacteriol.">
        <title>Comparative genome analysis of four magnetotactic bacteria reveals a complex set of group-specific genes implicated in magnetosome biomineralization and function.</title>
        <authorList>
            <person name="Richter M."/>
            <person name="Kube M."/>
            <person name="Bazylinski D.A."/>
            <person name="Lombardot T."/>
            <person name="Gloeckner F.O."/>
            <person name="Reinhardt R."/>
            <person name="Schueler D."/>
        </authorList>
    </citation>
    <scope>NUCLEOTIDE SEQUENCE</scope>
    <source>
        <strain evidence="2">MSR-1</strain>
    </source>
</reference>
<keyword evidence="1" id="KW-0812">Transmembrane</keyword>
<evidence type="ECO:0000256" key="1">
    <source>
        <dbReference type="SAM" id="Phobius"/>
    </source>
</evidence>
<keyword evidence="1" id="KW-1133">Transmembrane helix</keyword>
<accession>A4TV19</accession>
<name>A4TV19_9PROT</name>